<dbReference type="InterPro" id="IPR000182">
    <property type="entry name" value="GNAT_dom"/>
</dbReference>
<keyword evidence="1" id="KW-0808">Transferase</keyword>
<dbReference type="InterPro" id="IPR016181">
    <property type="entry name" value="Acyl_CoA_acyltransferase"/>
</dbReference>
<evidence type="ECO:0000313" key="4">
    <source>
        <dbReference type="Proteomes" id="UP001149400"/>
    </source>
</evidence>
<proteinExistence type="predicted"/>
<evidence type="ECO:0000259" key="2">
    <source>
        <dbReference type="PROSITE" id="PS51186"/>
    </source>
</evidence>
<accession>A0ABT5R439</accession>
<dbReference type="Gene3D" id="3.40.630.30">
    <property type="match status" value="1"/>
</dbReference>
<dbReference type="PROSITE" id="PS51186">
    <property type="entry name" value="GNAT"/>
    <property type="match status" value="1"/>
</dbReference>
<reference evidence="3" key="1">
    <citation type="submission" date="2021-12" db="EMBL/GenBank/DDBJ databases">
        <title>Enterovibrio ZSDZ35 sp. nov. and Enterovibrio ZSDZ42 sp. nov., isolated from coastal seawater in Qingdao.</title>
        <authorList>
            <person name="Zhang P."/>
        </authorList>
    </citation>
    <scope>NUCLEOTIDE SEQUENCE</scope>
    <source>
        <strain evidence="3">ZSDZ42</strain>
    </source>
</reference>
<gene>
    <name evidence="3" type="ORF">LRP50_15990</name>
</gene>
<dbReference type="CDD" id="cd04301">
    <property type="entry name" value="NAT_SF"/>
    <property type="match status" value="1"/>
</dbReference>
<dbReference type="PANTHER" id="PTHR13947:SF37">
    <property type="entry name" value="LD18367P"/>
    <property type="match status" value="1"/>
</dbReference>
<dbReference type="Pfam" id="PF00583">
    <property type="entry name" value="Acetyltransf_1"/>
    <property type="match status" value="1"/>
</dbReference>
<comment type="caution">
    <text evidence="3">The sequence shown here is derived from an EMBL/GenBank/DDBJ whole genome shotgun (WGS) entry which is preliminary data.</text>
</comment>
<evidence type="ECO:0000256" key="1">
    <source>
        <dbReference type="ARBA" id="ARBA00022679"/>
    </source>
</evidence>
<dbReference type="EMBL" id="JAJUBC010000019">
    <property type="protein sequence ID" value="MDD1794635.1"/>
    <property type="molecule type" value="Genomic_DNA"/>
</dbReference>
<sequence>MVNGETASIKDIVTFAEVAPIAVPPSLLLEADPSATSIASYLLDSWCFVALKNKQIIAACVIKKTDSGVAEVFNIAVSPEFQGNGWGTGLLKYAIQFTRKKKIKRLEIGTGTFGYQLAFYQRMGFRVSEVVTNHFLENYDEPIWENGVQHKDMLRLYLDL</sequence>
<dbReference type="SUPFAM" id="SSF55729">
    <property type="entry name" value="Acyl-CoA N-acyltransferases (Nat)"/>
    <property type="match status" value="1"/>
</dbReference>
<dbReference type="Proteomes" id="UP001149400">
    <property type="component" value="Unassembled WGS sequence"/>
</dbReference>
<dbReference type="InterPro" id="IPR050769">
    <property type="entry name" value="NAT_camello-type"/>
</dbReference>
<organism evidence="3 4">
    <name type="scientific">Enterovibrio gelatinilyticus</name>
    <dbReference type="NCBI Taxonomy" id="2899819"/>
    <lineage>
        <taxon>Bacteria</taxon>
        <taxon>Pseudomonadati</taxon>
        <taxon>Pseudomonadota</taxon>
        <taxon>Gammaproteobacteria</taxon>
        <taxon>Vibrionales</taxon>
        <taxon>Vibrionaceae</taxon>
        <taxon>Enterovibrio</taxon>
    </lineage>
</organism>
<dbReference type="PANTHER" id="PTHR13947">
    <property type="entry name" value="GNAT FAMILY N-ACETYLTRANSFERASE"/>
    <property type="match status" value="1"/>
</dbReference>
<protein>
    <submittedName>
        <fullName evidence="3">GNAT family N-acetyltransferase</fullName>
    </submittedName>
</protein>
<evidence type="ECO:0000313" key="3">
    <source>
        <dbReference type="EMBL" id="MDD1794635.1"/>
    </source>
</evidence>
<feature type="domain" description="N-acetyltransferase" evidence="2">
    <location>
        <begin position="2"/>
        <end position="160"/>
    </location>
</feature>
<name>A0ABT5R439_9GAMM</name>
<dbReference type="RefSeq" id="WP_274165461.1">
    <property type="nucleotide sequence ID" value="NZ_JAJUBC010000019.1"/>
</dbReference>
<keyword evidence="4" id="KW-1185">Reference proteome</keyword>